<dbReference type="EMBL" id="CAIO01000361">
    <property type="protein sequence ID" value="CCI26983.1"/>
    <property type="molecule type" value="Genomic_DNA"/>
</dbReference>
<reference evidence="1 2" key="1">
    <citation type="submission" date="2012-04" db="EMBL/GenBank/DDBJ databases">
        <authorList>
            <person name="Genoscope - CEA"/>
        </authorList>
    </citation>
    <scope>NUCLEOTIDE SEQUENCE [LARGE SCALE GENOMIC DNA]</scope>
    <source>
        <strain evidence="1 2">9809</strain>
    </source>
</reference>
<sequence length="40" mass="4677">MNNNTTIDSNFVLGTSESPKPIYRIGLTRSYLSWREERTE</sequence>
<comment type="caution">
    <text evidence="1">The sequence shown here is derived from an EMBL/GenBank/DDBJ whole genome shotgun (WGS) entry which is preliminary data.</text>
</comment>
<dbReference type="AlphaFoldDB" id="I4HY59"/>
<gene>
    <name evidence="1" type="ORF">MICAH_4230002</name>
</gene>
<evidence type="ECO:0000313" key="2">
    <source>
        <dbReference type="Proteomes" id="UP000004775"/>
    </source>
</evidence>
<organism evidence="1 2">
    <name type="scientific">Microcystis aeruginosa PCC 9809</name>
    <dbReference type="NCBI Taxonomy" id="1160285"/>
    <lineage>
        <taxon>Bacteria</taxon>
        <taxon>Bacillati</taxon>
        <taxon>Cyanobacteriota</taxon>
        <taxon>Cyanophyceae</taxon>
        <taxon>Oscillatoriophycideae</taxon>
        <taxon>Chroococcales</taxon>
        <taxon>Microcystaceae</taxon>
        <taxon>Microcystis</taxon>
    </lineage>
</organism>
<dbReference type="HOGENOM" id="CLU_214910_0_0_3"/>
<accession>I4HY59</accession>
<proteinExistence type="predicted"/>
<protein>
    <submittedName>
        <fullName evidence="1">Uncharacterized protein</fullName>
    </submittedName>
</protein>
<name>I4HY59_MICAE</name>
<evidence type="ECO:0000313" key="1">
    <source>
        <dbReference type="EMBL" id="CCI26983.1"/>
    </source>
</evidence>
<dbReference type="Proteomes" id="UP000004775">
    <property type="component" value="Unassembled WGS sequence"/>
</dbReference>